<dbReference type="EMBL" id="KE356560">
    <property type="protein sequence ID" value="ERG91872.1"/>
    <property type="molecule type" value="Genomic_DNA"/>
</dbReference>
<accession>U1PE45</accession>
<reference evidence="1 2" key="1">
    <citation type="journal article" date="2013" name="PLoS ONE">
        <title>Assembly-driven community genomics of a hypersaline microbial ecosystem.</title>
        <authorList>
            <person name="Podell S."/>
            <person name="Ugalde J.A."/>
            <person name="Narasingarao P."/>
            <person name="Banfield J.F."/>
            <person name="Heidelberg K.B."/>
            <person name="Allen E.E."/>
        </authorList>
    </citation>
    <scope>NUCLEOTIDE SEQUENCE [LARGE SCALE GENOMIC DNA]</scope>
    <source>
        <strain evidence="2">J07HQW1</strain>
    </source>
</reference>
<proteinExistence type="predicted"/>
<evidence type="ECO:0000313" key="1">
    <source>
        <dbReference type="EMBL" id="ERG91872.1"/>
    </source>
</evidence>
<dbReference type="AlphaFoldDB" id="U1PE45"/>
<name>U1PE45_9EURY</name>
<sequence length="64" mass="7248">MDGIGVLSINLYTLAAIGNPDGVTVQHDSPPVVCLFTQELNLQIVSYWWLRDRHNIQCPRCRIP</sequence>
<dbReference type="HOGENOM" id="CLU_2857049_0_0_2"/>
<protein>
    <submittedName>
        <fullName evidence="1">Uncharacterized protein</fullName>
    </submittedName>
</protein>
<evidence type="ECO:0000313" key="2">
    <source>
        <dbReference type="Proteomes" id="UP000030649"/>
    </source>
</evidence>
<organism evidence="1 2">
    <name type="scientific">Haloquadratum walsbyi J07HQW1</name>
    <dbReference type="NCBI Taxonomy" id="1238424"/>
    <lineage>
        <taxon>Archaea</taxon>
        <taxon>Methanobacteriati</taxon>
        <taxon>Methanobacteriota</taxon>
        <taxon>Stenosarchaea group</taxon>
        <taxon>Halobacteria</taxon>
        <taxon>Halobacteriales</taxon>
        <taxon>Haloferacaceae</taxon>
        <taxon>Haloquadratum</taxon>
    </lineage>
</organism>
<dbReference type="Proteomes" id="UP000030649">
    <property type="component" value="Unassembled WGS sequence"/>
</dbReference>
<gene>
    <name evidence="1" type="ORF">J07HQW1_01906</name>
</gene>